<reference evidence="2" key="2">
    <citation type="submission" date="2013-11" db="EMBL/GenBank/DDBJ databases">
        <title>The Genome Sequence of Phytophthora parasitica CJ05E6.</title>
        <authorList>
            <consortium name="The Broad Institute Genomics Platform"/>
            <person name="Russ C."/>
            <person name="Tyler B."/>
            <person name="Panabieres F."/>
            <person name="Shan W."/>
            <person name="Tripathy S."/>
            <person name="Grunwald N."/>
            <person name="Machado M."/>
            <person name="Johnson C.S."/>
            <person name="Arredondo F."/>
            <person name="Hong C."/>
            <person name="Coffey M."/>
            <person name="Young S.K."/>
            <person name="Zeng Q."/>
            <person name="Gargeya S."/>
            <person name="Fitzgerald M."/>
            <person name="Abouelleil A."/>
            <person name="Alvarado L."/>
            <person name="Chapman S.B."/>
            <person name="Gainer-Dewar J."/>
            <person name="Goldberg J."/>
            <person name="Griggs A."/>
            <person name="Gujja S."/>
            <person name="Hansen M."/>
            <person name="Howarth C."/>
            <person name="Imamovic A."/>
            <person name="Ireland A."/>
            <person name="Larimer J."/>
            <person name="McCowan C."/>
            <person name="Murphy C."/>
            <person name="Pearson M."/>
            <person name="Poon T.W."/>
            <person name="Priest M."/>
            <person name="Roberts A."/>
            <person name="Saif S."/>
            <person name="Shea T."/>
            <person name="Sykes S."/>
            <person name="Wortman J."/>
            <person name="Nusbaum C."/>
            <person name="Birren B."/>
        </authorList>
    </citation>
    <scope>NUCLEOTIDE SEQUENCE [LARGE SCALE GENOMIC DNA]</scope>
    <source>
        <strain evidence="2">CJ05E6</strain>
    </source>
</reference>
<dbReference type="EMBL" id="KI688315">
    <property type="protein sequence ID" value="ETK77970.1"/>
    <property type="molecule type" value="Genomic_DNA"/>
</dbReference>
<proteinExistence type="predicted"/>
<name>W2IDF9_PHYNI</name>
<dbReference type="EMBL" id="KI675079">
    <property type="protein sequence ID" value="ETL31403.1"/>
    <property type="molecule type" value="Genomic_DNA"/>
</dbReference>
<evidence type="ECO:0000313" key="2">
    <source>
        <dbReference type="EMBL" id="ETL31403.1"/>
    </source>
</evidence>
<gene>
    <name evidence="1" type="ORF">L915_15960</name>
    <name evidence="2" type="ORF">L916_15856</name>
</gene>
<dbReference type="Proteomes" id="UP000053236">
    <property type="component" value="Unassembled WGS sequence"/>
</dbReference>
<organism evidence="2">
    <name type="scientific">Phytophthora nicotianae</name>
    <name type="common">Potato buckeye rot agent</name>
    <name type="synonym">Phytophthora parasitica</name>
    <dbReference type="NCBI Taxonomy" id="4792"/>
    <lineage>
        <taxon>Eukaryota</taxon>
        <taxon>Sar</taxon>
        <taxon>Stramenopiles</taxon>
        <taxon>Oomycota</taxon>
        <taxon>Peronosporomycetes</taxon>
        <taxon>Peronosporales</taxon>
        <taxon>Peronosporaceae</taxon>
        <taxon>Phytophthora</taxon>
    </lineage>
</organism>
<dbReference type="Proteomes" id="UP000053864">
    <property type="component" value="Unassembled WGS sequence"/>
</dbReference>
<sequence>MERSQYRSHHRILVSLLQKVRCPQGSAHLGR</sequence>
<protein>
    <submittedName>
        <fullName evidence="2">Uncharacterized protein</fullName>
    </submittedName>
</protein>
<evidence type="ECO:0000313" key="1">
    <source>
        <dbReference type="EMBL" id="ETK77970.1"/>
    </source>
</evidence>
<dbReference type="AlphaFoldDB" id="W2IDF9"/>
<reference evidence="1" key="1">
    <citation type="submission" date="2013-11" db="EMBL/GenBank/DDBJ databases">
        <title>The Genome Sequence of Phytophthora parasitica CJ02B3.</title>
        <authorList>
            <consortium name="The Broad Institute Genomics Platform"/>
            <person name="Russ C."/>
            <person name="Tyler B."/>
            <person name="Panabieres F."/>
            <person name="Shan W."/>
            <person name="Tripathy S."/>
            <person name="Grunwald N."/>
            <person name="Machado M."/>
            <person name="Johnson C.S."/>
            <person name="Arredondo F."/>
            <person name="Hong C."/>
            <person name="Coffey M."/>
            <person name="Young S.K."/>
            <person name="Zeng Q."/>
            <person name="Gargeya S."/>
            <person name="Fitzgerald M."/>
            <person name="Abouelleil A."/>
            <person name="Alvarado L."/>
            <person name="Chapman S.B."/>
            <person name="Gainer-Dewar J."/>
            <person name="Goldberg J."/>
            <person name="Griggs A."/>
            <person name="Gujja S."/>
            <person name="Hansen M."/>
            <person name="Howarth C."/>
            <person name="Imamovic A."/>
            <person name="Ireland A."/>
            <person name="Larimer J."/>
            <person name="McCowan C."/>
            <person name="Murphy C."/>
            <person name="Pearson M."/>
            <person name="Poon T.W."/>
            <person name="Priest M."/>
            <person name="Roberts A."/>
            <person name="Saif S."/>
            <person name="Shea T."/>
            <person name="Sykes S."/>
            <person name="Wortman J."/>
            <person name="Nusbaum C."/>
            <person name="Birren B."/>
        </authorList>
    </citation>
    <scope>NUCLEOTIDE SEQUENCE [LARGE SCALE GENOMIC DNA]</scope>
    <source>
        <strain evidence="1">CJ02B3</strain>
    </source>
</reference>
<accession>W2IDF9</accession>